<evidence type="ECO:0000259" key="1">
    <source>
        <dbReference type="Pfam" id="PF12147"/>
    </source>
</evidence>
<dbReference type="EMBL" id="CP036266">
    <property type="protein sequence ID" value="QDT23589.1"/>
    <property type="molecule type" value="Genomic_DNA"/>
</dbReference>
<dbReference type="OrthoDB" id="214887at2"/>
<accession>A0A517PW37</accession>
<evidence type="ECO:0000313" key="3">
    <source>
        <dbReference type="Proteomes" id="UP000320421"/>
    </source>
</evidence>
<dbReference type="InterPro" id="IPR029063">
    <property type="entry name" value="SAM-dependent_MTases_sf"/>
</dbReference>
<keyword evidence="3" id="KW-1185">Reference proteome</keyword>
<dbReference type="AlphaFoldDB" id="A0A517PW37"/>
<dbReference type="InterPro" id="IPR022744">
    <property type="entry name" value="MeTrfase_dom_put"/>
</dbReference>
<feature type="domain" description="Methyltransferase" evidence="1">
    <location>
        <begin position="98"/>
        <end position="297"/>
    </location>
</feature>
<proteinExistence type="predicted"/>
<dbReference type="RefSeq" id="WP_145191231.1">
    <property type="nucleotide sequence ID" value="NZ_CP036266.1"/>
</dbReference>
<protein>
    <submittedName>
        <fullName evidence="2">Lysophospholipase</fullName>
    </submittedName>
</protein>
<name>A0A517PW37_9PLAN</name>
<reference evidence="2 3" key="1">
    <citation type="submission" date="2019-02" db="EMBL/GenBank/DDBJ databases">
        <title>Deep-cultivation of Planctomycetes and their phenomic and genomic characterization uncovers novel biology.</title>
        <authorList>
            <person name="Wiegand S."/>
            <person name="Jogler M."/>
            <person name="Boedeker C."/>
            <person name="Pinto D."/>
            <person name="Vollmers J."/>
            <person name="Rivas-Marin E."/>
            <person name="Kohn T."/>
            <person name="Peeters S.H."/>
            <person name="Heuer A."/>
            <person name="Rast P."/>
            <person name="Oberbeckmann S."/>
            <person name="Bunk B."/>
            <person name="Jeske O."/>
            <person name="Meyerdierks A."/>
            <person name="Storesund J.E."/>
            <person name="Kallscheuer N."/>
            <person name="Luecker S."/>
            <person name="Lage O.M."/>
            <person name="Pohl T."/>
            <person name="Merkel B.J."/>
            <person name="Hornburger P."/>
            <person name="Mueller R.-W."/>
            <person name="Bruemmer F."/>
            <person name="Labrenz M."/>
            <person name="Spormann A.M."/>
            <person name="Op den Camp H."/>
            <person name="Overmann J."/>
            <person name="Amann R."/>
            <person name="Jetten M.S.M."/>
            <person name="Mascher T."/>
            <person name="Medema M.H."/>
            <person name="Devos D.P."/>
            <person name="Kaster A.-K."/>
            <person name="Ovreas L."/>
            <person name="Rohde M."/>
            <person name="Galperin M.Y."/>
            <person name="Jogler C."/>
        </authorList>
    </citation>
    <scope>NUCLEOTIDE SEQUENCE [LARGE SCALE GENOMIC DNA]</scope>
    <source>
        <strain evidence="2 3">HG66A1</strain>
    </source>
</reference>
<organism evidence="2 3">
    <name type="scientific">Gimesia chilikensis</name>
    <dbReference type="NCBI Taxonomy" id="2605989"/>
    <lineage>
        <taxon>Bacteria</taxon>
        <taxon>Pseudomonadati</taxon>
        <taxon>Planctomycetota</taxon>
        <taxon>Planctomycetia</taxon>
        <taxon>Planctomycetales</taxon>
        <taxon>Planctomycetaceae</taxon>
        <taxon>Gimesia</taxon>
    </lineage>
</organism>
<sequence>MAHTTAAPESDTDSAAIWLPQDLQQSLERMTRGQRIGNWLINPYKNYLIPASWLKRLLQSSQSELLAETFRRPGGWRAMEILYRKDAPVDLLDRQAILDNPISRASRNRLQTVTQILIDLIQACQSDGPVILMGVGAGPGRHVQTAISRLQLSADEVHAHLIDLDDDAFEYGQQLAEQLGISDCISFLQGDAREIQTVLPDVKPNIVKLIGLIEYLNDQQLHELLSALHTIMVPGGNLVTHGILDPWHGAPSLKRIFNLQHIRRSGDDVRQMLETVGFRVIDQVTEPMGIYPIVTAVKPMVE</sequence>
<evidence type="ECO:0000313" key="2">
    <source>
        <dbReference type="EMBL" id="QDT23589.1"/>
    </source>
</evidence>
<gene>
    <name evidence="2" type="ORF">HG66A1_54110</name>
</gene>
<dbReference type="Proteomes" id="UP000320421">
    <property type="component" value="Chromosome"/>
</dbReference>
<dbReference type="SUPFAM" id="SSF53335">
    <property type="entry name" value="S-adenosyl-L-methionine-dependent methyltransferases"/>
    <property type="match status" value="1"/>
</dbReference>
<dbReference type="Pfam" id="PF12147">
    <property type="entry name" value="Methyltransf_20"/>
    <property type="match status" value="1"/>
</dbReference>
<dbReference type="Gene3D" id="3.40.50.150">
    <property type="entry name" value="Vaccinia Virus protein VP39"/>
    <property type="match status" value="1"/>
</dbReference>